<protein>
    <submittedName>
        <fullName evidence="1">(salmon louse) hypothetical protein</fullName>
    </submittedName>
</protein>
<organism evidence="1 2">
    <name type="scientific">Lepeophtheirus salmonis</name>
    <name type="common">Salmon louse</name>
    <name type="synonym">Caligus salmonis</name>
    <dbReference type="NCBI Taxonomy" id="72036"/>
    <lineage>
        <taxon>Eukaryota</taxon>
        <taxon>Metazoa</taxon>
        <taxon>Ecdysozoa</taxon>
        <taxon>Arthropoda</taxon>
        <taxon>Crustacea</taxon>
        <taxon>Multicrustacea</taxon>
        <taxon>Hexanauplia</taxon>
        <taxon>Copepoda</taxon>
        <taxon>Siphonostomatoida</taxon>
        <taxon>Caligidae</taxon>
        <taxon>Lepeophtheirus</taxon>
    </lineage>
</organism>
<sequence length="234" mass="26212">MAPAEDGTLVPLVKTDFEGLSMKDTVESKIVFKLKPLHIYCKGGVRQRVRLAAQVLSNTVAKAFTIHSQIKEERAKEKRSTVGVMKRMIILEFGKNCETLVSNPAVQIEKEYGIYRIEDEEQKKSVTKISSKMGDRNFQGLGYVSSFIAQKMKLLHPDLGKKTSDIYLNDHGLTPWIYHLSRGGLMVPSDYFLKASGSFRPEVQGIQFTSIGSSSKSNGTFLSSFGKLLWTIRI</sequence>
<name>A0A7R8HC32_LEPSM</name>
<gene>
    <name evidence="1" type="ORF">LSAA_12009</name>
</gene>
<dbReference type="EMBL" id="HG994585">
    <property type="protein sequence ID" value="CAF2982267.1"/>
    <property type="molecule type" value="Genomic_DNA"/>
</dbReference>
<accession>A0A7R8HC32</accession>
<evidence type="ECO:0000313" key="2">
    <source>
        <dbReference type="Proteomes" id="UP000675881"/>
    </source>
</evidence>
<keyword evidence="2" id="KW-1185">Reference proteome</keyword>
<dbReference type="AlphaFoldDB" id="A0A7R8HC32"/>
<proteinExistence type="predicted"/>
<evidence type="ECO:0000313" key="1">
    <source>
        <dbReference type="EMBL" id="CAF2982267.1"/>
    </source>
</evidence>
<dbReference type="Proteomes" id="UP000675881">
    <property type="component" value="Chromosome 6"/>
</dbReference>
<reference evidence="1" key="1">
    <citation type="submission" date="2021-02" db="EMBL/GenBank/DDBJ databases">
        <authorList>
            <person name="Bekaert M."/>
        </authorList>
    </citation>
    <scope>NUCLEOTIDE SEQUENCE</scope>
    <source>
        <strain evidence="1">IoA-00</strain>
    </source>
</reference>